<reference evidence="2" key="1">
    <citation type="submission" date="2018-08" db="EMBL/GenBank/DDBJ databases">
        <title>A genome reference for cultivated species of the human gut microbiota.</title>
        <authorList>
            <person name="Zou Y."/>
            <person name="Xue W."/>
            <person name="Luo G."/>
        </authorList>
    </citation>
    <scope>NUCLEOTIDE SEQUENCE [LARGE SCALE GENOMIC DNA]</scope>
    <source>
        <strain evidence="2">TF05-5AC</strain>
    </source>
</reference>
<dbReference type="GO" id="GO:0006783">
    <property type="term" value="P:heme biosynthetic process"/>
    <property type="evidence" value="ECO:0007669"/>
    <property type="project" value="TreeGrafter"/>
</dbReference>
<dbReference type="PANTHER" id="PTHR38030">
    <property type="entry name" value="PROTOPORPHYRINOGEN IX DEHYDROGENASE [MENAQUINONE]"/>
    <property type="match status" value="1"/>
</dbReference>
<proteinExistence type="predicted"/>
<dbReference type="Pfam" id="PF12724">
    <property type="entry name" value="Flavodoxin_5"/>
    <property type="match status" value="1"/>
</dbReference>
<dbReference type="PANTHER" id="PTHR38030:SF2">
    <property type="entry name" value="PROTOPORPHYRINOGEN IX DEHYDROGENASE [QUINONE]"/>
    <property type="match status" value="1"/>
</dbReference>
<feature type="domain" description="Flavodoxin-like" evidence="1">
    <location>
        <begin position="3"/>
        <end position="163"/>
    </location>
</feature>
<dbReference type="GeneID" id="97990306"/>
<sequence>MKCLICYQSKTGTTAKCAEILKKKLEKRGAQVTAANLAAGRPQLAGYDCIITGAPVRMGKIPKETKAFLEASRNELLNCKKTAFFICSAFPAQTQQVLLENFPRELLEASVCAAGFGGEVDIHKQKGFDRFMARMMTNLVKHYKAAMPSVREENIEAFANTLCGGVDKEKN</sequence>
<dbReference type="RefSeq" id="WP_117545737.1">
    <property type="nucleotide sequence ID" value="NZ_JBKUNB010000031.1"/>
</dbReference>
<evidence type="ECO:0000313" key="2">
    <source>
        <dbReference type="EMBL" id="RGE55992.1"/>
    </source>
</evidence>
<dbReference type="InterPro" id="IPR008254">
    <property type="entry name" value="Flavodoxin/NO_synth"/>
</dbReference>
<dbReference type="SUPFAM" id="SSF52218">
    <property type="entry name" value="Flavoproteins"/>
    <property type="match status" value="1"/>
</dbReference>
<dbReference type="GO" id="GO:0070819">
    <property type="term" value="F:menaquinone-dependent protoporphyrinogen oxidase activity"/>
    <property type="evidence" value="ECO:0007669"/>
    <property type="project" value="TreeGrafter"/>
</dbReference>
<dbReference type="GO" id="GO:0016651">
    <property type="term" value="F:oxidoreductase activity, acting on NAD(P)H"/>
    <property type="evidence" value="ECO:0007669"/>
    <property type="project" value="UniProtKB-ARBA"/>
</dbReference>
<organism evidence="2 3">
    <name type="scientific">Eisenbergiella massiliensis</name>
    <dbReference type="NCBI Taxonomy" id="1720294"/>
    <lineage>
        <taxon>Bacteria</taxon>
        <taxon>Bacillati</taxon>
        <taxon>Bacillota</taxon>
        <taxon>Clostridia</taxon>
        <taxon>Lachnospirales</taxon>
        <taxon>Lachnospiraceae</taxon>
        <taxon>Eisenbergiella</taxon>
    </lineage>
</organism>
<keyword evidence="3" id="KW-1185">Reference proteome</keyword>
<dbReference type="InterPro" id="IPR052200">
    <property type="entry name" value="Protoporphyrinogen_IX_DH"/>
</dbReference>
<dbReference type="Proteomes" id="UP000260812">
    <property type="component" value="Unassembled WGS sequence"/>
</dbReference>
<accession>A0A3E3HW22</accession>
<dbReference type="InterPro" id="IPR029039">
    <property type="entry name" value="Flavoprotein-like_sf"/>
</dbReference>
<dbReference type="PROSITE" id="PS50902">
    <property type="entry name" value="FLAVODOXIN_LIKE"/>
    <property type="match status" value="1"/>
</dbReference>
<protein>
    <recommendedName>
        <fullName evidence="1">Flavodoxin-like domain-containing protein</fullName>
    </recommendedName>
</protein>
<dbReference type="InterPro" id="IPR026816">
    <property type="entry name" value="Flavodoxin_dom"/>
</dbReference>
<name>A0A3E3HW22_9FIRM</name>
<evidence type="ECO:0000313" key="3">
    <source>
        <dbReference type="Proteomes" id="UP000260812"/>
    </source>
</evidence>
<dbReference type="EMBL" id="QVLV01000032">
    <property type="protein sequence ID" value="RGE55992.1"/>
    <property type="molecule type" value="Genomic_DNA"/>
</dbReference>
<gene>
    <name evidence="2" type="ORF">DXC51_26485</name>
</gene>
<dbReference type="CDD" id="cd00133">
    <property type="entry name" value="PTS_IIB"/>
    <property type="match status" value="1"/>
</dbReference>
<evidence type="ECO:0000259" key="1">
    <source>
        <dbReference type="PROSITE" id="PS50902"/>
    </source>
</evidence>
<comment type="caution">
    <text evidence="2">The sequence shown here is derived from an EMBL/GenBank/DDBJ whole genome shotgun (WGS) entry which is preliminary data.</text>
</comment>
<dbReference type="GO" id="GO:0010181">
    <property type="term" value="F:FMN binding"/>
    <property type="evidence" value="ECO:0007669"/>
    <property type="project" value="InterPro"/>
</dbReference>
<dbReference type="AlphaFoldDB" id="A0A3E3HW22"/>
<dbReference type="Gene3D" id="3.40.50.360">
    <property type="match status" value="1"/>
</dbReference>